<dbReference type="RefSeq" id="XP_018270114.1">
    <property type="nucleotide sequence ID" value="XM_018417418.1"/>
</dbReference>
<evidence type="ECO:0000313" key="1">
    <source>
        <dbReference type="EMBL" id="KPV74065.1"/>
    </source>
</evidence>
<name>A0A0P9H222_RHOGW</name>
<organism evidence="1 2">
    <name type="scientific">Rhodotorula graminis (strain WP1)</name>
    <dbReference type="NCBI Taxonomy" id="578459"/>
    <lineage>
        <taxon>Eukaryota</taxon>
        <taxon>Fungi</taxon>
        <taxon>Dikarya</taxon>
        <taxon>Basidiomycota</taxon>
        <taxon>Pucciniomycotina</taxon>
        <taxon>Microbotryomycetes</taxon>
        <taxon>Sporidiobolales</taxon>
        <taxon>Sporidiobolaceae</taxon>
        <taxon>Rhodotorula</taxon>
    </lineage>
</organism>
<dbReference type="EMBL" id="KQ474081">
    <property type="protein sequence ID" value="KPV74065.1"/>
    <property type="molecule type" value="Genomic_DNA"/>
</dbReference>
<dbReference type="AlphaFoldDB" id="A0A0P9H222"/>
<evidence type="ECO:0000313" key="2">
    <source>
        <dbReference type="Proteomes" id="UP000053890"/>
    </source>
</evidence>
<protein>
    <submittedName>
        <fullName evidence="1">Uncharacterized protein</fullName>
    </submittedName>
</protein>
<accession>A0A0P9H222</accession>
<gene>
    <name evidence="1" type="ORF">RHOBADRAFT_54626</name>
</gene>
<dbReference type="GeneID" id="28977866"/>
<keyword evidence="2" id="KW-1185">Reference proteome</keyword>
<dbReference type="Proteomes" id="UP000053890">
    <property type="component" value="Unassembled WGS sequence"/>
</dbReference>
<reference evidence="1 2" key="1">
    <citation type="journal article" date="2015" name="Front. Microbiol.">
        <title>Genome sequence of the plant growth promoting endophytic yeast Rhodotorula graminis WP1.</title>
        <authorList>
            <person name="Firrincieli A."/>
            <person name="Otillar R."/>
            <person name="Salamov A."/>
            <person name="Schmutz J."/>
            <person name="Khan Z."/>
            <person name="Redman R.S."/>
            <person name="Fleck N.D."/>
            <person name="Lindquist E."/>
            <person name="Grigoriev I.V."/>
            <person name="Doty S.L."/>
        </authorList>
    </citation>
    <scope>NUCLEOTIDE SEQUENCE [LARGE SCALE GENOMIC DNA]</scope>
    <source>
        <strain evidence="1 2">WP1</strain>
    </source>
</reference>
<dbReference type="OrthoDB" id="10638472at2759"/>
<proteinExistence type="predicted"/>
<sequence length="361" mass="41497">MHAPDMAHFDEQASNLLRARADELYEWLGPHASASGHQIIGGWLSLSPADRETVTDVLIATWAKGLCTGHFQFDAVAYDSFQRGFVPGHWEEHYGFQGQVTPFDTATIVGMYRNYIVSRVHTAVDEYTRHHRRKRADEWAHELLGPGGLTVVKLTRLGEKATDFIRWRVVHVEEEVRRDSRDLERLDELMWPADKFMRLATVYAQSAEHRFAIYRHLLESLQLLYAKENTLNSAHVDLKVTDARRVAQAIAEWTSDAAFHAFQAEEPEHQAHTVSHARFMILNACRKFHISGETLDVDELIRGMKDVTFDDLEWPDFETTSNEKAEPRRPAYSLAHGPQISDYYAQRHYGTTAAAWSRRQL</sequence>